<dbReference type="Pfam" id="PF03466">
    <property type="entry name" value="LysR_substrate"/>
    <property type="match status" value="1"/>
</dbReference>
<dbReference type="InterPro" id="IPR036390">
    <property type="entry name" value="WH_DNA-bd_sf"/>
</dbReference>
<accession>A0AAU4JYX1</accession>
<comment type="similarity">
    <text evidence="1">Belongs to the LysR transcriptional regulatory family.</text>
</comment>
<dbReference type="FunFam" id="1.10.10.10:FF:000001">
    <property type="entry name" value="LysR family transcriptional regulator"/>
    <property type="match status" value="1"/>
</dbReference>
<keyword evidence="8" id="KW-1185">Reference proteome</keyword>
<dbReference type="PANTHER" id="PTHR30346:SF0">
    <property type="entry name" value="HCA OPERON TRANSCRIPTIONAL ACTIVATOR HCAR"/>
    <property type="match status" value="1"/>
</dbReference>
<dbReference type="KEGG" id="whr:OG579_14970"/>
<evidence type="ECO:0000313" key="7">
    <source>
        <dbReference type="EMBL" id="WUM19022.1"/>
    </source>
</evidence>
<dbReference type="PROSITE" id="PS50931">
    <property type="entry name" value="HTH_LYSR"/>
    <property type="match status" value="1"/>
</dbReference>
<dbReference type="Gene3D" id="1.10.10.10">
    <property type="entry name" value="Winged helix-like DNA-binding domain superfamily/Winged helix DNA-binding domain"/>
    <property type="match status" value="1"/>
</dbReference>
<proteinExistence type="inferred from homology"/>
<evidence type="ECO:0000313" key="8">
    <source>
        <dbReference type="Proteomes" id="UP001432128"/>
    </source>
</evidence>
<protein>
    <submittedName>
        <fullName evidence="7">LysR substrate-binding domain-containing protein</fullName>
    </submittedName>
</protein>
<keyword evidence="2" id="KW-0805">Transcription regulation</keyword>
<dbReference type="GO" id="GO:0003677">
    <property type="term" value="F:DNA binding"/>
    <property type="evidence" value="ECO:0007669"/>
    <property type="project" value="UniProtKB-KW"/>
</dbReference>
<dbReference type="PANTHER" id="PTHR30346">
    <property type="entry name" value="TRANSCRIPTIONAL DUAL REGULATOR HCAR-RELATED"/>
    <property type="match status" value="1"/>
</dbReference>
<evidence type="ECO:0000256" key="5">
    <source>
        <dbReference type="ARBA" id="ARBA00023163"/>
    </source>
</evidence>
<dbReference type="Gene3D" id="3.40.190.10">
    <property type="entry name" value="Periplasmic binding protein-like II"/>
    <property type="match status" value="2"/>
</dbReference>
<organism evidence="7 8">
    <name type="scientific">Williamsia herbipolensis</name>
    <dbReference type="NCBI Taxonomy" id="1603258"/>
    <lineage>
        <taxon>Bacteria</taxon>
        <taxon>Bacillati</taxon>
        <taxon>Actinomycetota</taxon>
        <taxon>Actinomycetes</taxon>
        <taxon>Mycobacteriales</taxon>
        <taxon>Nocardiaceae</taxon>
        <taxon>Williamsia</taxon>
    </lineage>
</organism>
<evidence type="ECO:0000256" key="3">
    <source>
        <dbReference type="ARBA" id="ARBA00023125"/>
    </source>
</evidence>
<evidence type="ECO:0000256" key="1">
    <source>
        <dbReference type="ARBA" id="ARBA00009437"/>
    </source>
</evidence>
<gene>
    <name evidence="7" type="ORF">OG579_14970</name>
</gene>
<evidence type="ECO:0000256" key="4">
    <source>
        <dbReference type="ARBA" id="ARBA00023159"/>
    </source>
</evidence>
<keyword evidence="3" id="KW-0238">DNA-binding</keyword>
<dbReference type="EMBL" id="CP108021">
    <property type="protein sequence ID" value="WUM19022.1"/>
    <property type="molecule type" value="Genomic_DNA"/>
</dbReference>
<dbReference type="InterPro" id="IPR000847">
    <property type="entry name" value="LysR_HTH_N"/>
</dbReference>
<dbReference type="Proteomes" id="UP001432128">
    <property type="component" value="Chromosome"/>
</dbReference>
<feature type="domain" description="HTH lysR-type" evidence="6">
    <location>
        <begin position="3"/>
        <end position="60"/>
    </location>
</feature>
<reference evidence="7 8" key="1">
    <citation type="submission" date="2022-10" db="EMBL/GenBank/DDBJ databases">
        <title>The complete genomes of actinobacterial strains from the NBC collection.</title>
        <authorList>
            <person name="Joergensen T.S."/>
            <person name="Alvarez Arevalo M."/>
            <person name="Sterndorff E.B."/>
            <person name="Faurdal D."/>
            <person name="Vuksanovic O."/>
            <person name="Mourched A.-S."/>
            <person name="Charusanti P."/>
            <person name="Shaw S."/>
            <person name="Blin K."/>
            <person name="Weber T."/>
        </authorList>
    </citation>
    <scope>NUCLEOTIDE SEQUENCE [LARGE SCALE GENOMIC DNA]</scope>
    <source>
        <strain evidence="7 8">NBC_00319</strain>
    </source>
</reference>
<dbReference type="PRINTS" id="PR00039">
    <property type="entry name" value="HTHLYSR"/>
</dbReference>
<keyword evidence="4" id="KW-0010">Activator</keyword>
<name>A0AAU4JYX1_9NOCA</name>
<dbReference type="GO" id="GO:0032993">
    <property type="term" value="C:protein-DNA complex"/>
    <property type="evidence" value="ECO:0007669"/>
    <property type="project" value="TreeGrafter"/>
</dbReference>
<dbReference type="RefSeq" id="WP_328856588.1">
    <property type="nucleotide sequence ID" value="NZ_CP108021.1"/>
</dbReference>
<dbReference type="InterPro" id="IPR036388">
    <property type="entry name" value="WH-like_DNA-bd_sf"/>
</dbReference>
<dbReference type="AlphaFoldDB" id="A0AAU4JYX1"/>
<evidence type="ECO:0000256" key="2">
    <source>
        <dbReference type="ARBA" id="ARBA00023015"/>
    </source>
</evidence>
<dbReference type="GO" id="GO:0003700">
    <property type="term" value="F:DNA-binding transcription factor activity"/>
    <property type="evidence" value="ECO:0007669"/>
    <property type="project" value="InterPro"/>
</dbReference>
<dbReference type="SUPFAM" id="SSF53850">
    <property type="entry name" value="Periplasmic binding protein-like II"/>
    <property type="match status" value="1"/>
</dbReference>
<evidence type="ECO:0000259" key="6">
    <source>
        <dbReference type="PROSITE" id="PS50931"/>
    </source>
</evidence>
<dbReference type="Pfam" id="PF00126">
    <property type="entry name" value="HTH_1"/>
    <property type="match status" value="1"/>
</dbReference>
<keyword evidence="5" id="KW-0804">Transcription</keyword>
<dbReference type="InterPro" id="IPR005119">
    <property type="entry name" value="LysR_subst-bd"/>
</dbReference>
<dbReference type="SUPFAM" id="SSF46785">
    <property type="entry name" value="Winged helix' DNA-binding domain"/>
    <property type="match status" value="1"/>
</dbReference>
<dbReference type="CDD" id="cd08414">
    <property type="entry name" value="PBP2_LTTR_aromatics_like"/>
    <property type="match status" value="1"/>
</dbReference>
<sequence length="288" mass="31539">MDVDLRKLRYFVAVADELHFGRAAERLHIAQPVLSRQIRALEDELRVVLFDRDRRGTTLTTAGRQLLDDARPLLMSADALTRRVRAAAEDDVTFTIGFMPGITLTSVVQAIRAAHPGLTVRLLRTGWDNQVQVVHDGRADVSIVRLPIDRTGLELRPLFSEPRVAMVATNHPLAKRESARIGELAGDHLLQDPDAVPEWRDVAEEIRSGSRPAVPAIHSVEEKLELVADGTGIAILPASTAGFYTRRGVVALAVDDLGANHVALAWPTGRRTALVNEFADIAAAFLPE</sequence>